<keyword evidence="1" id="KW-0812">Transmembrane</keyword>
<proteinExistence type="predicted"/>
<evidence type="ECO:0000313" key="2">
    <source>
        <dbReference type="EMBL" id="KAK3499759.1"/>
    </source>
</evidence>
<dbReference type="RefSeq" id="XP_062697392.1">
    <property type="nucleotide sequence ID" value="XM_062834445.1"/>
</dbReference>
<keyword evidence="3" id="KW-1185">Reference proteome</keyword>
<gene>
    <name evidence="2" type="ORF">B0T23DRAFT_307887</name>
</gene>
<accession>A0AAJ0IGD1</accession>
<keyword evidence="1" id="KW-0472">Membrane</keyword>
<reference evidence="2 3" key="1">
    <citation type="journal article" date="2023" name="Mol. Phylogenet. Evol.">
        <title>Genome-scale phylogeny and comparative genomics of the fungal order Sordariales.</title>
        <authorList>
            <person name="Hensen N."/>
            <person name="Bonometti L."/>
            <person name="Westerberg I."/>
            <person name="Brannstrom I.O."/>
            <person name="Guillou S."/>
            <person name="Cros-Aarteil S."/>
            <person name="Calhoun S."/>
            <person name="Haridas S."/>
            <person name="Kuo A."/>
            <person name="Mondo S."/>
            <person name="Pangilinan J."/>
            <person name="Riley R."/>
            <person name="LaButti K."/>
            <person name="Andreopoulos B."/>
            <person name="Lipzen A."/>
            <person name="Chen C."/>
            <person name="Yan M."/>
            <person name="Daum C."/>
            <person name="Ng V."/>
            <person name="Clum A."/>
            <person name="Steindorff A."/>
            <person name="Ohm R.A."/>
            <person name="Martin F."/>
            <person name="Silar P."/>
            <person name="Natvig D.O."/>
            <person name="Lalanne C."/>
            <person name="Gautier V."/>
            <person name="Ament-Velasquez S.L."/>
            <person name="Kruys A."/>
            <person name="Hutchinson M.I."/>
            <person name="Powell A.J."/>
            <person name="Barry K."/>
            <person name="Miller A.N."/>
            <person name="Grigoriev I.V."/>
            <person name="Debuchy R."/>
            <person name="Gladieux P."/>
            <person name="Hiltunen Thoren M."/>
            <person name="Johannesson H."/>
        </authorList>
    </citation>
    <scope>NUCLEOTIDE SEQUENCE [LARGE SCALE GENOMIC DNA]</scope>
    <source>
        <strain evidence="2 3">FGSC 10403</strain>
    </source>
</reference>
<dbReference type="EMBL" id="JAULSX010000001">
    <property type="protein sequence ID" value="KAK3499759.1"/>
    <property type="molecule type" value="Genomic_DNA"/>
</dbReference>
<keyword evidence="1" id="KW-1133">Transmembrane helix</keyword>
<dbReference type="AlphaFoldDB" id="A0AAJ0IGD1"/>
<dbReference type="GeneID" id="87872067"/>
<dbReference type="Proteomes" id="UP001285908">
    <property type="component" value="Unassembled WGS sequence"/>
</dbReference>
<name>A0AAJ0IGD1_9PEZI</name>
<comment type="caution">
    <text evidence="2">The sequence shown here is derived from an EMBL/GenBank/DDBJ whole genome shotgun (WGS) entry which is preliminary data.</text>
</comment>
<evidence type="ECO:0000313" key="3">
    <source>
        <dbReference type="Proteomes" id="UP001285908"/>
    </source>
</evidence>
<evidence type="ECO:0000256" key="1">
    <source>
        <dbReference type="SAM" id="Phobius"/>
    </source>
</evidence>
<protein>
    <submittedName>
        <fullName evidence="2">Uncharacterized protein</fullName>
    </submittedName>
</protein>
<organism evidence="2 3">
    <name type="scientific">Neurospora hispaniola</name>
    <dbReference type="NCBI Taxonomy" id="588809"/>
    <lineage>
        <taxon>Eukaryota</taxon>
        <taxon>Fungi</taxon>
        <taxon>Dikarya</taxon>
        <taxon>Ascomycota</taxon>
        <taxon>Pezizomycotina</taxon>
        <taxon>Sordariomycetes</taxon>
        <taxon>Sordariomycetidae</taxon>
        <taxon>Sordariales</taxon>
        <taxon>Sordariaceae</taxon>
        <taxon>Neurospora</taxon>
    </lineage>
</organism>
<feature type="transmembrane region" description="Helical" evidence="1">
    <location>
        <begin position="12"/>
        <end position="37"/>
    </location>
</feature>
<sequence length="105" mass="10698">MSAAAAGASLPFGALVAIVLLGTFTVSATLAFFGIWLSRRRRFAVVAAGQGQTNKERSGGCHVYDLTGETTIASTALTVHVGNGHDAKVAKTSICGVDDGVGFEV</sequence>